<reference evidence="13" key="1">
    <citation type="submission" date="2024-02" db="UniProtKB">
        <authorList>
            <consortium name="WormBaseParasite"/>
        </authorList>
    </citation>
    <scope>IDENTIFICATION</scope>
</reference>
<dbReference type="CDD" id="cd03784">
    <property type="entry name" value="GT1_Gtf-like"/>
    <property type="match status" value="1"/>
</dbReference>
<dbReference type="EC" id="2.4.1.17" evidence="3"/>
<dbReference type="Proteomes" id="UP000887575">
    <property type="component" value="Unassembled WGS sequence"/>
</dbReference>
<dbReference type="GO" id="GO:0015020">
    <property type="term" value="F:glucuronosyltransferase activity"/>
    <property type="evidence" value="ECO:0007669"/>
    <property type="project" value="UniProtKB-EC"/>
</dbReference>
<keyword evidence="4" id="KW-0328">Glycosyltransferase</keyword>
<keyword evidence="6" id="KW-0812">Transmembrane</keyword>
<evidence type="ECO:0000256" key="2">
    <source>
        <dbReference type="ARBA" id="ARBA00009995"/>
    </source>
</evidence>
<protein>
    <recommendedName>
        <fullName evidence="3">glucuronosyltransferase</fullName>
        <ecNumber evidence="3">2.4.1.17</ecNumber>
    </recommendedName>
</protein>
<evidence type="ECO:0000313" key="12">
    <source>
        <dbReference type="Proteomes" id="UP000887575"/>
    </source>
</evidence>
<evidence type="ECO:0000256" key="4">
    <source>
        <dbReference type="ARBA" id="ARBA00022676"/>
    </source>
</evidence>
<evidence type="ECO:0000256" key="11">
    <source>
        <dbReference type="SAM" id="SignalP"/>
    </source>
</evidence>
<dbReference type="GO" id="GO:0016020">
    <property type="term" value="C:membrane"/>
    <property type="evidence" value="ECO:0007669"/>
    <property type="project" value="UniProtKB-SubCell"/>
</dbReference>
<dbReference type="PANTHER" id="PTHR48043:SF23">
    <property type="entry name" value="UDP-GLUCURONOSYLTRANSFERASE"/>
    <property type="match status" value="1"/>
</dbReference>
<evidence type="ECO:0000313" key="13">
    <source>
        <dbReference type="WBParaSite" id="MBELARI_LOCUS16056"/>
    </source>
</evidence>
<evidence type="ECO:0000256" key="9">
    <source>
        <dbReference type="ARBA" id="ARBA00023136"/>
    </source>
</evidence>
<comment type="subcellular location">
    <subcellularLocation>
        <location evidence="1">Membrane</location>
        <topology evidence="1">Single-pass membrane protein</topology>
    </subcellularLocation>
</comment>
<keyword evidence="8" id="KW-1133">Transmembrane helix</keyword>
<keyword evidence="7 11" id="KW-0732">Signal</keyword>
<dbReference type="PANTHER" id="PTHR48043">
    <property type="entry name" value="EG:EG0003.4 PROTEIN-RELATED"/>
    <property type="match status" value="1"/>
</dbReference>
<dbReference type="FunFam" id="3.40.50.2000:FF:000038">
    <property type="entry name" value="UDP-GlucuronosylTransferase"/>
    <property type="match status" value="1"/>
</dbReference>
<organism evidence="12 13">
    <name type="scientific">Mesorhabditis belari</name>
    <dbReference type="NCBI Taxonomy" id="2138241"/>
    <lineage>
        <taxon>Eukaryota</taxon>
        <taxon>Metazoa</taxon>
        <taxon>Ecdysozoa</taxon>
        <taxon>Nematoda</taxon>
        <taxon>Chromadorea</taxon>
        <taxon>Rhabditida</taxon>
        <taxon>Rhabditina</taxon>
        <taxon>Rhabditomorpha</taxon>
        <taxon>Rhabditoidea</taxon>
        <taxon>Rhabditidae</taxon>
        <taxon>Mesorhabditinae</taxon>
        <taxon>Mesorhabditis</taxon>
    </lineage>
</organism>
<evidence type="ECO:0000256" key="10">
    <source>
        <dbReference type="ARBA" id="ARBA00047475"/>
    </source>
</evidence>
<name>A0AAF3EPQ5_9BILA</name>
<keyword evidence="5" id="KW-0808">Transferase</keyword>
<dbReference type="InterPro" id="IPR050271">
    <property type="entry name" value="UDP-glycosyltransferase"/>
</dbReference>
<evidence type="ECO:0000256" key="3">
    <source>
        <dbReference type="ARBA" id="ARBA00012544"/>
    </source>
</evidence>
<keyword evidence="12" id="KW-1185">Reference proteome</keyword>
<evidence type="ECO:0000256" key="8">
    <source>
        <dbReference type="ARBA" id="ARBA00022989"/>
    </source>
</evidence>
<keyword evidence="9" id="KW-0472">Membrane</keyword>
<proteinExistence type="inferred from homology"/>
<dbReference type="SUPFAM" id="SSF53756">
    <property type="entry name" value="UDP-Glycosyltransferase/glycogen phosphorylase"/>
    <property type="match status" value="1"/>
</dbReference>
<comment type="similarity">
    <text evidence="2">Belongs to the UDP-glycosyltransferase family.</text>
</comment>
<evidence type="ECO:0000256" key="6">
    <source>
        <dbReference type="ARBA" id="ARBA00022692"/>
    </source>
</evidence>
<evidence type="ECO:0000256" key="7">
    <source>
        <dbReference type="ARBA" id="ARBA00022729"/>
    </source>
</evidence>
<evidence type="ECO:0000256" key="1">
    <source>
        <dbReference type="ARBA" id="ARBA00004167"/>
    </source>
</evidence>
<dbReference type="InterPro" id="IPR002213">
    <property type="entry name" value="UDP_glucos_trans"/>
</dbReference>
<dbReference type="AlphaFoldDB" id="A0AAF3EPQ5"/>
<comment type="catalytic activity">
    <reaction evidence="10">
        <text>glucuronate acceptor + UDP-alpha-D-glucuronate = acceptor beta-D-glucuronoside + UDP + H(+)</text>
        <dbReference type="Rhea" id="RHEA:21032"/>
        <dbReference type="ChEBI" id="CHEBI:15378"/>
        <dbReference type="ChEBI" id="CHEBI:58052"/>
        <dbReference type="ChEBI" id="CHEBI:58223"/>
        <dbReference type="ChEBI" id="CHEBI:132367"/>
        <dbReference type="ChEBI" id="CHEBI:132368"/>
        <dbReference type="EC" id="2.4.1.17"/>
    </reaction>
</comment>
<dbReference type="Gene3D" id="3.40.50.2000">
    <property type="entry name" value="Glycogen Phosphorylase B"/>
    <property type="match status" value="1"/>
</dbReference>
<accession>A0AAF3EPQ5</accession>
<feature type="signal peptide" evidence="11">
    <location>
        <begin position="1"/>
        <end position="15"/>
    </location>
</feature>
<dbReference type="WBParaSite" id="MBELARI_LOCUS16056">
    <property type="protein sequence ID" value="MBELARI_LOCUS16056"/>
    <property type="gene ID" value="MBELARI_LOCUS16056"/>
</dbReference>
<feature type="chain" id="PRO_5042096191" description="glucuronosyltransferase" evidence="11">
    <location>
        <begin position="16"/>
        <end position="476"/>
    </location>
</feature>
<dbReference type="Pfam" id="PF00201">
    <property type="entry name" value="UDPGT"/>
    <property type="match status" value="2"/>
</dbReference>
<sequence length="476" mass="54071">MRIFLLLAFLHYAFSIKILMFNPGFGHSHMRFMGGIADILIEAGHEITEIRSTLEWDLRWEGISKTKEIFEYPMDEKVAELMASTKTDKGFMAMLWDQDMSPAKLSTMAHNMTLMFSRACENLVFETDLMSKLKDRHFDLGISEAFDDCGHGIFEAIGLKTVVTTSSSNIMDHQSIIFGVPRVPSYVPGSMSDTSEKMSISERLSNAISSHFGANFFLQICDSQSEIFKKHLGKDFPTLREIMARSALLFTNTQPFIDFPKPTLYKVVDIGGIHIREKKVAALDKEWDTILGKRRKPYCCPVRSMPDVQFIWKYEIDDLASENLPENLHLSKWTPQTALLADQRLSLFVTHGGLCSTIEIAYSGTPSLVIPLFADQSRNAQVLMRQKIAQKYSKFEIKDGKKLAQAIKEMLDESSYKSNAITLSNLLQSVPFKPKELLLRNVEFVAKFGSLPQLDPYGRGENFKKSFQLSMMESLR</sequence>
<evidence type="ECO:0000256" key="5">
    <source>
        <dbReference type="ARBA" id="ARBA00022679"/>
    </source>
</evidence>